<feature type="non-terminal residue" evidence="5">
    <location>
        <position position="208"/>
    </location>
</feature>
<dbReference type="InterPro" id="IPR036034">
    <property type="entry name" value="PDZ_sf"/>
</dbReference>
<comment type="subcellular location">
    <subcellularLocation>
        <location evidence="1">Membrane</location>
    </subcellularLocation>
</comment>
<dbReference type="GO" id="GO:0019901">
    <property type="term" value="F:protein kinase binding"/>
    <property type="evidence" value="ECO:0007669"/>
    <property type="project" value="TreeGrafter"/>
</dbReference>
<sequence length="208" mass="22836">MLDGKHWGPERTVEVRRDDKNSLGISIVGGKVDLSWSGSSVTGIFIKNVLPESPAGKGGHLKTGDRILEVEGIDLREATHEKAVEVIKKTGNPVTFVVQSLVQWTSSNSAPPSRDVSRLGTRYPTSITPARTPTPELIQPGLPDHKKQEIQANLHQPLQRRQTTEDSDDFDVHYEQGRVETKAGVEIDRASAGALKRSKGEKQDDSEE</sequence>
<comment type="caution">
    <text evidence="5">The sequence shown here is derived from an EMBL/GenBank/DDBJ whole genome shotgun (WGS) entry which is preliminary data.</text>
</comment>
<keyword evidence="2" id="KW-0472">Membrane</keyword>
<evidence type="ECO:0000256" key="3">
    <source>
        <dbReference type="SAM" id="MobiDB-lite"/>
    </source>
</evidence>
<feature type="compositionally biased region" description="Basic and acidic residues" evidence="3">
    <location>
        <begin position="170"/>
        <end position="189"/>
    </location>
</feature>
<feature type="region of interest" description="Disordered" evidence="3">
    <location>
        <begin position="107"/>
        <end position="142"/>
    </location>
</feature>
<dbReference type="InterPro" id="IPR050614">
    <property type="entry name" value="Synaptic_Scaffolding_LAP-MAGUK"/>
</dbReference>
<evidence type="ECO:0000259" key="4">
    <source>
        <dbReference type="PROSITE" id="PS50106"/>
    </source>
</evidence>
<dbReference type="PANTHER" id="PTHR23119:SF51">
    <property type="entry name" value="DISKS LARGE 1 TUMOR SUPPRESSOR PROTEIN"/>
    <property type="match status" value="1"/>
</dbReference>
<dbReference type="PROSITE" id="PS50106">
    <property type="entry name" value="PDZ"/>
    <property type="match status" value="1"/>
</dbReference>
<dbReference type="EMBL" id="JARKIK010000076">
    <property type="protein sequence ID" value="KAK8727128.1"/>
    <property type="molecule type" value="Genomic_DNA"/>
</dbReference>
<dbReference type="GO" id="GO:0097120">
    <property type="term" value="P:receptor localization to synapse"/>
    <property type="evidence" value="ECO:0007669"/>
    <property type="project" value="TreeGrafter"/>
</dbReference>
<dbReference type="GO" id="GO:0030054">
    <property type="term" value="C:cell junction"/>
    <property type="evidence" value="ECO:0007669"/>
    <property type="project" value="TreeGrafter"/>
</dbReference>
<protein>
    <recommendedName>
        <fullName evidence="4">PDZ domain-containing protein</fullName>
    </recommendedName>
</protein>
<gene>
    <name evidence="5" type="ORF">OTU49_009709</name>
</gene>
<feature type="region of interest" description="Disordered" evidence="3">
    <location>
        <begin position="155"/>
        <end position="208"/>
    </location>
</feature>
<proteinExistence type="predicted"/>
<evidence type="ECO:0000256" key="1">
    <source>
        <dbReference type="ARBA" id="ARBA00004370"/>
    </source>
</evidence>
<evidence type="ECO:0000256" key="2">
    <source>
        <dbReference type="ARBA" id="ARBA00023136"/>
    </source>
</evidence>
<reference evidence="5" key="2">
    <citation type="submission" date="2024-01" db="EMBL/GenBank/DDBJ databases">
        <authorList>
            <person name="He J."/>
            <person name="Wang M."/>
            <person name="Zheng J."/>
            <person name="Liu Z."/>
        </authorList>
    </citation>
    <scope>NUCLEOTIDE SEQUENCE</scope>
    <source>
        <strain evidence="5">ZL_2023a</strain>
        <tissue evidence="5">Muscle</tissue>
    </source>
</reference>
<dbReference type="SMART" id="SM00228">
    <property type="entry name" value="PDZ"/>
    <property type="match status" value="1"/>
</dbReference>
<evidence type="ECO:0000313" key="6">
    <source>
        <dbReference type="Proteomes" id="UP001445076"/>
    </source>
</evidence>
<dbReference type="Gene3D" id="2.30.42.10">
    <property type="match status" value="1"/>
</dbReference>
<feature type="compositionally biased region" description="Basic and acidic residues" evidence="3">
    <location>
        <begin position="198"/>
        <end position="208"/>
    </location>
</feature>
<dbReference type="GO" id="GO:0016323">
    <property type="term" value="C:basolateral plasma membrane"/>
    <property type="evidence" value="ECO:0007669"/>
    <property type="project" value="TreeGrafter"/>
</dbReference>
<feature type="domain" description="PDZ" evidence="4">
    <location>
        <begin position="12"/>
        <end position="102"/>
    </location>
</feature>
<dbReference type="CDD" id="cd06671">
    <property type="entry name" value="PDZ7_MUPP1-PD6_PATJ-like"/>
    <property type="match status" value="1"/>
</dbReference>
<dbReference type="Proteomes" id="UP001445076">
    <property type="component" value="Unassembled WGS sequence"/>
</dbReference>
<dbReference type="GO" id="GO:0043113">
    <property type="term" value="P:receptor clustering"/>
    <property type="evidence" value="ECO:0007669"/>
    <property type="project" value="TreeGrafter"/>
</dbReference>
<dbReference type="GO" id="GO:0098609">
    <property type="term" value="P:cell-cell adhesion"/>
    <property type="evidence" value="ECO:0007669"/>
    <property type="project" value="TreeGrafter"/>
</dbReference>
<keyword evidence="6" id="KW-1185">Reference proteome</keyword>
<dbReference type="SUPFAM" id="SSF50156">
    <property type="entry name" value="PDZ domain-like"/>
    <property type="match status" value="1"/>
</dbReference>
<dbReference type="AlphaFoldDB" id="A0AAW0WHG2"/>
<organism evidence="5 6">
    <name type="scientific">Cherax quadricarinatus</name>
    <name type="common">Australian red claw crayfish</name>
    <dbReference type="NCBI Taxonomy" id="27406"/>
    <lineage>
        <taxon>Eukaryota</taxon>
        <taxon>Metazoa</taxon>
        <taxon>Ecdysozoa</taxon>
        <taxon>Arthropoda</taxon>
        <taxon>Crustacea</taxon>
        <taxon>Multicrustacea</taxon>
        <taxon>Malacostraca</taxon>
        <taxon>Eumalacostraca</taxon>
        <taxon>Eucarida</taxon>
        <taxon>Decapoda</taxon>
        <taxon>Pleocyemata</taxon>
        <taxon>Astacidea</taxon>
        <taxon>Parastacoidea</taxon>
        <taxon>Parastacidae</taxon>
        <taxon>Cherax</taxon>
    </lineage>
</organism>
<evidence type="ECO:0000313" key="5">
    <source>
        <dbReference type="EMBL" id="KAK8727128.1"/>
    </source>
</evidence>
<accession>A0AAW0WHG2</accession>
<dbReference type="PANTHER" id="PTHR23119">
    <property type="entry name" value="DISCS LARGE"/>
    <property type="match status" value="1"/>
</dbReference>
<dbReference type="GO" id="GO:0045197">
    <property type="term" value="P:establishment or maintenance of epithelial cell apical/basal polarity"/>
    <property type="evidence" value="ECO:0007669"/>
    <property type="project" value="TreeGrafter"/>
</dbReference>
<reference evidence="5 6" key="1">
    <citation type="journal article" date="2024" name="BMC Genomics">
        <title>Genome assembly of redclaw crayfish (Cherax quadricarinatus) provides insights into its immune adaptation and hypoxia tolerance.</title>
        <authorList>
            <person name="Liu Z."/>
            <person name="Zheng J."/>
            <person name="Li H."/>
            <person name="Fang K."/>
            <person name="Wang S."/>
            <person name="He J."/>
            <person name="Zhou D."/>
            <person name="Weng S."/>
            <person name="Chi M."/>
            <person name="Gu Z."/>
            <person name="He J."/>
            <person name="Li F."/>
            <person name="Wang M."/>
        </authorList>
    </citation>
    <scope>NUCLEOTIDE SEQUENCE [LARGE SCALE GENOMIC DNA]</scope>
    <source>
        <strain evidence="5">ZL_2023a</strain>
    </source>
</reference>
<dbReference type="Pfam" id="PF00595">
    <property type="entry name" value="PDZ"/>
    <property type="match status" value="1"/>
</dbReference>
<dbReference type="InterPro" id="IPR001478">
    <property type="entry name" value="PDZ"/>
</dbReference>
<dbReference type="EMBL" id="JARKIK010000076">
    <property type="protein sequence ID" value="KAK8727129.1"/>
    <property type="molecule type" value="Genomic_DNA"/>
</dbReference>
<name>A0AAW0WHG2_CHEQU</name>